<dbReference type="RefSeq" id="WP_130109429.1">
    <property type="nucleotide sequence ID" value="NZ_CP035806.1"/>
</dbReference>
<protein>
    <submittedName>
        <fullName evidence="5">GntR family transcriptional regulator</fullName>
    </submittedName>
</protein>
<dbReference type="InterPro" id="IPR000524">
    <property type="entry name" value="Tscrpt_reg_HTH_GntR"/>
</dbReference>
<dbReference type="Proteomes" id="UP000289260">
    <property type="component" value="Chromosome"/>
</dbReference>
<sequence length="121" mass="13306">MTLDVRIDPQDPHPPFDQLRRRLIEQIMERRLPSGTKLPSVRALAAELGLAPNTVARAYRELEAEGYLITRGRGGTTVAPVAAVDEGTRLRASELVQEYVSGMRALGFGPETIVGEVRRAL</sequence>
<evidence type="ECO:0000256" key="2">
    <source>
        <dbReference type="ARBA" id="ARBA00023125"/>
    </source>
</evidence>
<dbReference type="SUPFAM" id="SSF46785">
    <property type="entry name" value="Winged helix' DNA-binding domain"/>
    <property type="match status" value="1"/>
</dbReference>
<evidence type="ECO:0000313" key="5">
    <source>
        <dbReference type="EMBL" id="QBE48291.1"/>
    </source>
</evidence>
<dbReference type="KEGG" id="ltr:EVS81_05120"/>
<evidence type="ECO:0000259" key="4">
    <source>
        <dbReference type="PROSITE" id="PS50949"/>
    </source>
</evidence>
<dbReference type="InterPro" id="IPR036388">
    <property type="entry name" value="WH-like_DNA-bd_sf"/>
</dbReference>
<dbReference type="OrthoDB" id="4307011at2"/>
<evidence type="ECO:0000313" key="6">
    <source>
        <dbReference type="Proteomes" id="UP000289260"/>
    </source>
</evidence>
<dbReference type="Pfam" id="PF00392">
    <property type="entry name" value="GntR"/>
    <property type="match status" value="1"/>
</dbReference>
<dbReference type="InterPro" id="IPR036390">
    <property type="entry name" value="WH_DNA-bd_sf"/>
</dbReference>
<keyword evidence="3" id="KW-0804">Transcription</keyword>
<evidence type="ECO:0000256" key="3">
    <source>
        <dbReference type="ARBA" id="ARBA00023163"/>
    </source>
</evidence>
<dbReference type="AlphaFoldDB" id="A0A4P6KEB7"/>
<name>A0A4P6KEB7_9MICO</name>
<keyword evidence="2" id="KW-0238">DNA-binding</keyword>
<proteinExistence type="predicted"/>
<dbReference type="PANTHER" id="PTHR38445:SF9">
    <property type="entry name" value="HTH-TYPE TRANSCRIPTIONAL REPRESSOR YTRA"/>
    <property type="match status" value="1"/>
</dbReference>
<keyword evidence="1" id="KW-0805">Transcription regulation</keyword>
<dbReference type="GO" id="GO:0003677">
    <property type="term" value="F:DNA binding"/>
    <property type="evidence" value="ECO:0007669"/>
    <property type="project" value="UniProtKB-KW"/>
</dbReference>
<evidence type="ECO:0000256" key="1">
    <source>
        <dbReference type="ARBA" id="ARBA00023015"/>
    </source>
</evidence>
<dbReference type="PROSITE" id="PS50949">
    <property type="entry name" value="HTH_GNTR"/>
    <property type="match status" value="1"/>
</dbReference>
<feature type="domain" description="HTH gntR-type" evidence="4">
    <location>
        <begin position="13"/>
        <end position="81"/>
    </location>
</feature>
<dbReference type="Gene3D" id="1.10.10.10">
    <property type="entry name" value="Winged helix-like DNA-binding domain superfamily/Winged helix DNA-binding domain"/>
    <property type="match status" value="1"/>
</dbReference>
<dbReference type="SMART" id="SM00345">
    <property type="entry name" value="HTH_GNTR"/>
    <property type="match status" value="1"/>
</dbReference>
<dbReference type="EMBL" id="CP035806">
    <property type="protein sequence ID" value="QBE48291.1"/>
    <property type="molecule type" value="Genomic_DNA"/>
</dbReference>
<dbReference type="GO" id="GO:0003700">
    <property type="term" value="F:DNA-binding transcription factor activity"/>
    <property type="evidence" value="ECO:0007669"/>
    <property type="project" value="InterPro"/>
</dbReference>
<gene>
    <name evidence="5" type="ORF">EVS81_05120</name>
</gene>
<accession>A0A4P6KEB7</accession>
<keyword evidence="6" id="KW-1185">Reference proteome</keyword>
<reference evidence="5 6" key="1">
    <citation type="submission" date="2019-02" db="EMBL/GenBank/DDBJ databases">
        <authorList>
            <person name="Sun L."/>
            <person name="Pan D."/>
            <person name="Wu X."/>
        </authorList>
    </citation>
    <scope>NUCLEOTIDE SEQUENCE [LARGE SCALE GENOMIC DNA]</scope>
    <source>
        <strain evidence="5 6">JW-1</strain>
    </source>
</reference>
<dbReference type="CDD" id="cd07377">
    <property type="entry name" value="WHTH_GntR"/>
    <property type="match status" value="1"/>
</dbReference>
<dbReference type="PANTHER" id="PTHR38445">
    <property type="entry name" value="HTH-TYPE TRANSCRIPTIONAL REPRESSOR YTRA"/>
    <property type="match status" value="1"/>
</dbReference>
<organism evidence="5 6">
    <name type="scientific">Leucobacter triazinivorans</name>
    <dbReference type="NCBI Taxonomy" id="1784719"/>
    <lineage>
        <taxon>Bacteria</taxon>
        <taxon>Bacillati</taxon>
        <taxon>Actinomycetota</taxon>
        <taxon>Actinomycetes</taxon>
        <taxon>Micrococcales</taxon>
        <taxon>Microbacteriaceae</taxon>
        <taxon>Leucobacter</taxon>
    </lineage>
</organism>